<feature type="binding site" evidence="12">
    <location>
        <position position="51"/>
    </location>
    <ligand>
        <name>FAD</name>
        <dbReference type="ChEBI" id="CHEBI:57692"/>
    </ligand>
</feature>
<dbReference type="InterPro" id="IPR050151">
    <property type="entry name" value="Class-I_Pyr_Nuc-Dis_Oxidored"/>
</dbReference>
<dbReference type="PIRSF" id="PIRSF000350">
    <property type="entry name" value="Mercury_reductase_MerA"/>
    <property type="match status" value="1"/>
</dbReference>
<dbReference type="PRINTS" id="PR00368">
    <property type="entry name" value="FADPNR"/>
</dbReference>
<feature type="domain" description="Pyridine nucleotide-disulphide oxidoreductase dimerisation" evidence="15">
    <location>
        <begin position="336"/>
        <end position="442"/>
    </location>
</feature>
<comment type="cofactor">
    <cofactor evidence="12 14">
        <name>FAD</name>
        <dbReference type="ChEBI" id="CHEBI:57692"/>
    </cofactor>
    <text evidence="12 14">Binds 1 FAD per subunit.</text>
</comment>
<dbReference type="InterPro" id="IPR036188">
    <property type="entry name" value="FAD/NAD-bd_sf"/>
</dbReference>
<evidence type="ECO:0000259" key="16">
    <source>
        <dbReference type="Pfam" id="PF07992"/>
    </source>
</evidence>
<evidence type="ECO:0000256" key="8">
    <source>
        <dbReference type="ARBA" id="ARBA00023157"/>
    </source>
</evidence>
<dbReference type="GO" id="GO:0006103">
    <property type="term" value="P:2-oxoglutarate metabolic process"/>
    <property type="evidence" value="ECO:0007669"/>
    <property type="project" value="TreeGrafter"/>
</dbReference>
<keyword evidence="8" id="KW-1015">Disulfide bond</keyword>
<comment type="catalytic activity">
    <reaction evidence="10 14">
        <text>N(6)-[(R)-dihydrolipoyl]-L-lysyl-[protein] + NAD(+) = N(6)-[(R)-lipoyl]-L-lysyl-[protein] + NADH + H(+)</text>
        <dbReference type="Rhea" id="RHEA:15045"/>
        <dbReference type="Rhea" id="RHEA-COMP:10474"/>
        <dbReference type="Rhea" id="RHEA-COMP:10475"/>
        <dbReference type="ChEBI" id="CHEBI:15378"/>
        <dbReference type="ChEBI" id="CHEBI:57540"/>
        <dbReference type="ChEBI" id="CHEBI:57945"/>
        <dbReference type="ChEBI" id="CHEBI:83099"/>
        <dbReference type="ChEBI" id="CHEBI:83100"/>
        <dbReference type="EC" id="1.8.1.4"/>
    </reaction>
</comment>
<dbReference type="SUPFAM" id="SSF51905">
    <property type="entry name" value="FAD/NAD(P)-binding domain"/>
    <property type="match status" value="1"/>
</dbReference>
<dbReference type="FunFam" id="3.30.390.30:FF:000001">
    <property type="entry name" value="Dihydrolipoyl dehydrogenase"/>
    <property type="match status" value="1"/>
</dbReference>
<dbReference type="PRINTS" id="PR00411">
    <property type="entry name" value="PNDRDTASEI"/>
</dbReference>
<feature type="active site" description="Proton acceptor" evidence="11">
    <location>
        <position position="434"/>
    </location>
</feature>
<evidence type="ECO:0000313" key="18">
    <source>
        <dbReference type="Proteomes" id="UP000280507"/>
    </source>
</evidence>
<feature type="domain" description="FAD/NAD(P)-binding" evidence="16">
    <location>
        <begin position="5"/>
        <end position="317"/>
    </location>
</feature>
<feature type="binding site" evidence="12">
    <location>
        <position position="197"/>
    </location>
    <ligand>
        <name>NAD(+)</name>
        <dbReference type="ChEBI" id="CHEBI:57540"/>
    </ligand>
</feature>
<dbReference type="Gene3D" id="3.50.50.60">
    <property type="entry name" value="FAD/NAD(P)-binding domain"/>
    <property type="match status" value="2"/>
</dbReference>
<keyword evidence="18" id="KW-1185">Reference proteome</keyword>
<evidence type="ECO:0000256" key="2">
    <source>
        <dbReference type="ARBA" id="ARBA00012608"/>
    </source>
</evidence>
<reference evidence="17 18" key="1">
    <citation type="journal article" date="2012" name="Int. J. Syst. Evol. Microbiol.">
        <title>Marinomonas hwangdonensis sp. nov., isolated from seawater.</title>
        <authorList>
            <person name="Jung Y.T."/>
            <person name="Oh T.K."/>
            <person name="Yoon J.H."/>
        </authorList>
    </citation>
    <scope>NUCLEOTIDE SEQUENCE [LARGE SCALE GENOMIC DNA]</scope>
    <source>
        <strain evidence="17 18">HDW-15</strain>
    </source>
</reference>
<feature type="binding site" evidence="12">
    <location>
        <begin position="308"/>
        <end position="311"/>
    </location>
    <ligand>
        <name>FAD</name>
        <dbReference type="ChEBI" id="CHEBI:57692"/>
    </ligand>
</feature>
<evidence type="ECO:0000259" key="15">
    <source>
        <dbReference type="Pfam" id="PF02852"/>
    </source>
</evidence>
<dbReference type="InterPro" id="IPR023753">
    <property type="entry name" value="FAD/NAD-binding_dom"/>
</dbReference>
<dbReference type="Proteomes" id="UP000280507">
    <property type="component" value="Unassembled WGS sequence"/>
</dbReference>
<evidence type="ECO:0000256" key="1">
    <source>
        <dbReference type="ARBA" id="ARBA00007532"/>
    </source>
</evidence>
<feature type="binding site" evidence="12">
    <location>
        <position position="302"/>
    </location>
    <ligand>
        <name>FAD</name>
        <dbReference type="ChEBI" id="CHEBI:57692"/>
    </ligand>
</feature>
<dbReference type="PANTHER" id="PTHR22912">
    <property type="entry name" value="DISULFIDE OXIDOREDUCTASE"/>
    <property type="match status" value="1"/>
</dbReference>
<dbReference type="EC" id="1.8.1.4" evidence="2 14"/>
<evidence type="ECO:0000256" key="14">
    <source>
        <dbReference type="RuleBase" id="RU003692"/>
    </source>
</evidence>
<dbReference type="GO" id="GO:0050660">
    <property type="term" value="F:flavin adenine dinucleotide binding"/>
    <property type="evidence" value="ECO:0007669"/>
    <property type="project" value="InterPro"/>
</dbReference>
<organism evidence="17 18">
    <name type="scientific">Marinomonas hwangdonensis</name>
    <dbReference type="NCBI Taxonomy" id="1053647"/>
    <lineage>
        <taxon>Bacteria</taxon>
        <taxon>Pseudomonadati</taxon>
        <taxon>Pseudomonadota</taxon>
        <taxon>Gammaproteobacteria</taxon>
        <taxon>Oceanospirillales</taxon>
        <taxon>Oceanospirillaceae</taxon>
        <taxon>Marinomonas</taxon>
    </lineage>
</organism>
<evidence type="ECO:0000256" key="7">
    <source>
        <dbReference type="ARBA" id="ARBA00023027"/>
    </source>
</evidence>
<comment type="similarity">
    <text evidence="1 14">Belongs to the class-I pyridine nucleotide-disulfide oxidoreductase family.</text>
</comment>
<dbReference type="PROSITE" id="PS00076">
    <property type="entry name" value="PYRIDINE_REDOX_1"/>
    <property type="match status" value="1"/>
</dbReference>
<evidence type="ECO:0000256" key="6">
    <source>
        <dbReference type="ARBA" id="ARBA00023002"/>
    </source>
</evidence>
<dbReference type="Gene3D" id="3.30.390.30">
    <property type="match status" value="1"/>
</dbReference>
<evidence type="ECO:0000256" key="4">
    <source>
        <dbReference type="ARBA" id="ARBA00022630"/>
    </source>
</evidence>
<accession>A0A3M8PW68</accession>
<dbReference type="InterPro" id="IPR006258">
    <property type="entry name" value="Lipoamide_DH"/>
</dbReference>
<dbReference type="Pfam" id="PF07992">
    <property type="entry name" value="Pyr_redox_2"/>
    <property type="match status" value="1"/>
</dbReference>
<sequence length="455" mass="48392">MADVQLLVLGGGPGGYAAAFRAADLGLNVLIVEGRDTLGGVCLNEGCIPSKALLHVAKIIREAKQAEHYGVVFQPPKIDIKKLINSKDQIVGNLTGGLGGLASRRKVKVVHEKGVFIGPNTLQAGNDVFTFEHAIIAVGSRTVALANWPTHKRIWDSTRALEMPEVPENLAIVGAGIIGLEMATIYSALGSKVTLVELSKDLLPMVDKEAVKILRQQLSNFGCEFLLGTSVDQVTPSDTGVSLAFSDGHSRDYDVVISSVGRRSNADGIDCDAAGIHRNQQDIITIDDQCRTSVPNIFAIGDVTGMPMLAHRATHQGKVAAEVICGHKVQMNTSLIPSVAYTDPELAWIGLNLEEAKEQGYQPKTTSFPWLASGRNLASGGHDGLTKIVYCTESHRILGGTIIGMNAGELLAELTLAIEMCATLEDLALVVHAHPTLSETLAFAAERALGTLTDL</sequence>
<comment type="caution">
    <text evidence="17">The sequence shown here is derived from an EMBL/GenBank/DDBJ whole genome shotgun (WGS) entry which is preliminary data.</text>
</comment>
<keyword evidence="12" id="KW-0547">Nucleotide-binding</keyword>
<keyword evidence="6 14" id="KW-0560">Oxidoreductase</keyword>
<evidence type="ECO:0000256" key="9">
    <source>
        <dbReference type="ARBA" id="ARBA00023284"/>
    </source>
</evidence>
<evidence type="ECO:0000256" key="10">
    <source>
        <dbReference type="ARBA" id="ARBA00049187"/>
    </source>
</evidence>
<evidence type="ECO:0000256" key="11">
    <source>
        <dbReference type="PIRSR" id="PIRSR000350-2"/>
    </source>
</evidence>
<dbReference type="AlphaFoldDB" id="A0A3M8PW68"/>
<keyword evidence="7 12" id="KW-0520">NAD</keyword>
<dbReference type="InterPro" id="IPR004099">
    <property type="entry name" value="Pyr_nucl-diS_OxRdtase_dimer"/>
</dbReference>
<protein>
    <recommendedName>
        <fullName evidence="3 14">Dihydrolipoyl dehydrogenase</fullName>
        <ecNumber evidence="2 14">1.8.1.4</ecNumber>
    </recommendedName>
</protein>
<name>A0A3M8PW68_9GAMM</name>
<dbReference type="InterPro" id="IPR001100">
    <property type="entry name" value="Pyr_nuc-diS_OxRdtase"/>
</dbReference>
<dbReference type="SUPFAM" id="SSF55424">
    <property type="entry name" value="FAD/NAD-linked reductases, dimerisation (C-terminal) domain"/>
    <property type="match status" value="1"/>
</dbReference>
<dbReference type="RefSeq" id="WP_123096736.1">
    <property type="nucleotide sequence ID" value="NZ_RIZG01000013.1"/>
</dbReference>
<comment type="miscellaneous">
    <text evidence="14">The active site is a redox-active disulfide bond.</text>
</comment>
<evidence type="ECO:0000256" key="12">
    <source>
        <dbReference type="PIRSR" id="PIRSR000350-3"/>
    </source>
</evidence>
<dbReference type="EMBL" id="RIZG01000013">
    <property type="protein sequence ID" value="RNF48085.1"/>
    <property type="molecule type" value="Genomic_DNA"/>
</dbReference>
<evidence type="ECO:0000256" key="13">
    <source>
        <dbReference type="PIRSR" id="PIRSR000350-4"/>
    </source>
</evidence>
<evidence type="ECO:0000256" key="3">
    <source>
        <dbReference type="ARBA" id="ARBA00016961"/>
    </source>
</evidence>
<gene>
    <name evidence="17" type="primary">lpdA</name>
    <name evidence="17" type="ORF">EBI00_14915</name>
</gene>
<proteinExistence type="inferred from homology"/>
<feature type="disulfide bond" description="Redox-active" evidence="13">
    <location>
        <begin position="42"/>
        <end position="47"/>
    </location>
</feature>
<dbReference type="PANTHER" id="PTHR22912:SF160">
    <property type="entry name" value="DIHYDROLIPOYL DEHYDROGENASE"/>
    <property type="match status" value="1"/>
</dbReference>
<dbReference type="NCBIfam" id="TIGR01350">
    <property type="entry name" value="lipoamide_DH"/>
    <property type="match status" value="1"/>
</dbReference>
<keyword evidence="5 12" id="KW-0274">FAD</keyword>
<dbReference type="Pfam" id="PF02852">
    <property type="entry name" value="Pyr_redox_dim"/>
    <property type="match status" value="1"/>
</dbReference>
<dbReference type="InterPro" id="IPR012999">
    <property type="entry name" value="Pyr_OxRdtase_I_AS"/>
</dbReference>
<feature type="binding site" evidence="12">
    <location>
        <position position="261"/>
    </location>
    <ligand>
        <name>NAD(+)</name>
        <dbReference type="ChEBI" id="CHEBI:57540"/>
    </ligand>
</feature>
<feature type="binding site" evidence="12">
    <location>
        <position position="114"/>
    </location>
    <ligand>
        <name>FAD</name>
        <dbReference type="ChEBI" id="CHEBI:57692"/>
    </ligand>
</feature>
<evidence type="ECO:0000313" key="17">
    <source>
        <dbReference type="EMBL" id="RNF48085.1"/>
    </source>
</evidence>
<keyword evidence="4 14" id="KW-0285">Flavoprotein</keyword>
<dbReference type="InterPro" id="IPR016156">
    <property type="entry name" value="FAD/NAD-linked_Rdtase_dimer_sf"/>
</dbReference>
<keyword evidence="9 14" id="KW-0676">Redox-active center</keyword>
<dbReference type="OrthoDB" id="9800167at2"/>
<dbReference type="GO" id="GO:0004148">
    <property type="term" value="F:dihydrolipoyl dehydrogenase (NADH) activity"/>
    <property type="evidence" value="ECO:0007669"/>
    <property type="project" value="UniProtKB-EC"/>
</dbReference>
<evidence type="ECO:0000256" key="5">
    <source>
        <dbReference type="ARBA" id="ARBA00022827"/>
    </source>
</evidence>
<feature type="binding site" evidence="12">
    <location>
        <begin position="174"/>
        <end position="181"/>
    </location>
    <ligand>
        <name>NAD(+)</name>
        <dbReference type="ChEBI" id="CHEBI:57540"/>
    </ligand>
</feature>